<dbReference type="Proteomes" id="UP000075883">
    <property type="component" value="Unassembled WGS sequence"/>
</dbReference>
<dbReference type="AlphaFoldDB" id="A0A182LV94"/>
<reference evidence="2" key="1">
    <citation type="submission" date="2013-09" db="EMBL/GenBank/DDBJ databases">
        <title>The Genome Sequence of Anopheles culicifacies species A.</title>
        <authorList>
            <consortium name="The Broad Institute Genomics Platform"/>
            <person name="Neafsey D.E."/>
            <person name="Besansky N."/>
            <person name="Howell P."/>
            <person name="Walton C."/>
            <person name="Young S.K."/>
            <person name="Zeng Q."/>
            <person name="Gargeya S."/>
            <person name="Fitzgerald M."/>
            <person name="Haas B."/>
            <person name="Abouelleil A."/>
            <person name="Allen A.W."/>
            <person name="Alvarado L."/>
            <person name="Arachchi H.M."/>
            <person name="Berlin A.M."/>
            <person name="Chapman S.B."/>
            <person name="Gainer-Dewar J."/>
            <person name="Goldberg J."/>
            <person name="Griggs A."/>
            <person name="Gujja S."/>
            <person name="Hansen M."/>
            <person name="Howarth C."/>
            <person name="Imamovic A."/>
            <person name="Ireland A."/>
            <person name="Larimer J."/>
            <person name="McCowan C."/>
            <person name="Murphy C."/>
            <person name="Pearson M."/>
            <person name="Poon T.W."/>
            <person name="Priest M."/>
            <person name="Roberts A."/>
            <person name="Saif S."/>
            <person name="Shea T."/>
            <person name="Sisk P."/>
            <person name="Sykes S."/>
            <person name="Wortman J."/>
            <person name="Nusbaum C."/>
            <person name="Birren B."/>
        </authorList>
    </citation>
    <scope>NUCLEOTIDE SEQUENCE [LARGE SCALE GENOMIC DNA]</scope>
    <source>
        <strain evidence="2">A-37</strain>
    </source>
</reference>
<keyword evidence="2" id="KW-1185">Reference proteome</keyword>
<accession>A0A182LV94</accession>
<organism evidence="1 2">
    <name type="scientific">Anopheles culicifacies</name>
    <dbReference type="NCBI Taxonomy" id="139723"/>
    <lineage>
        <taxon>Eukaryota</taxon>
        <taxon>Metazoa</taxon>
        <taxon>Ecdysozoa</taxon>
        <taxon>Arthropoda</taxon>
        <taxon>Hexapoda</taxon>
        <taxon>Insecta</taxon>
        <taxon>Pterygota</taxon>
        <taxon>Neoptera</taxon>
        <taxon>Endopterygota</taxon>
        <taxon>Diptera</taxon>
        <taxon>Nematocera</taxon>
        <taxon>Culicoidea</taxon>
        <taxon>Culicidae</taxon>
        <taxon>Anophelinae</taxon>
        <taxon>Anopheles</taxon>
        <taxon>culicifacies species complex</taxon>
    </lineage>
</organism>
<name>A0A182LV94_9DIPT</name>
<reference evidence="1" key="2">
    <citation type="submission" date="2020-05" db="UniProtKB">
        <authorList>
            <consortium name="EnsemblMetazoa"/>
        </authorList>
    </citation>
    <scope>IDENTIFICATION</scope>
    <source>
        <strain evidence="1">A-37</strain>
    </source>
</reference>
<sequence length="143" mass="16022">MAPCPNRCLELDCVKFSRNERQDFPPNMRTRTDRCVGYSLIGGGVGGQFFFGFSIRLDGLRCFSFERTITTSVVGLRESVQEGPKEGPLTAVNYTPLHRTVRVVHAYGGCAMMMCDSSKYLAIIKQYGYSILQVKNAHNVKIQ</sequence>
<evidence type="ECO:0000313" key="1">
    <source>
        <dbReference type="EnsemblMetazoa" id="ACUA002818-PA"/>
    </source>
</evidence>
<dbReference type="EnsemblMetazoa" id="ACUA002818-RA">
    <property type="protein sequence ID" value="ACUA002818-PA"/>
    <property type="gene ID" value="ACUA002818"/>
</dbReference>
<dbReference type="EMBL" id="AXCM01006722">
    <property type="status" value="NOT_ANNOTATED_CDS"/>
    <property type="molecule type" value="Genomic_DNA"/>
</dbReference>
<evidence type="ECO:0000313" key="2">
    <source>
        <dbReference type="Proteomes" id="UP000075883"/>
    </source>
</evidence>
<proteinExistence type="predicted"/>
<protein>
    <submittedName>
        <fullName evidence="1">Uncharacterized protein</fullName>
    </submittedName>
</protein>
<dbReference type="VEuPathDB" id="VectorBase:ACUA002818"/>